<sequence length="154" mass="18277">MTPQDLKQIGKLFDKKFDNIDKKFDNIDKKFDNIDKKFDNIDKKFDNIDKRFNNVDKKFDNIDKRFNNVDKSFVEIKADIAVLKYKADKNEKAITKINNNILKWKSDMFDSAEKFMKETKDQREFRIIGGYQTTNNTDRIEKLEKTVFGVVSVV</sequence>
<proteinExistence type="predicted"/>
<dbReference type="AlphaFoldDB" id="A0A2M7XNT5"/>
<accession>A0A2M7XNT5</accession>
<dbReference type="SUPFAM" id="SSF57997">
    <property type="entry name" value="Tropomyosin"/>
    <property type="match status" value="1"/>
</dbReference>
<dbReference type="Proteomes" id="UP000230518">
    <property type="component" value="Unassembled WGS sequence"/>
</dbReference>
<dbReference type="Gene3D" id="3.90.20.10">
    <property type="match status" value="2"/>
</dbReference>
<evidence type="ECO:0000313" key="1">
    <source>
        <dbReference type="EMBL" id="PJA51200.1"/>
    </source>
</evidence>
<reference evidence="2" key="1">
    <citation type="submission" date="2017-09" db="EMBL/GenBank/DDBJ databases">
        <title>Depth-based differentiation of microbial function through sediment-hosted aquifers and enrichment of novel symbionts in the deep terrestrial subsurface.</title>
        <authorList>
            <person name="Probst A.J."/>
            <person name="Ladd B."/>
            <person name="Jarett J.K."/>
            <person name="Geller-Mcgrath D.E."/>
            <person name="Sieber C.M.K."/>
            <person name="Emerson J.B."/>
            <person name="Anantharaman K."/>
            <person name="Thomas B.C."/>
            <person name="Malmstrom R."/>
            <person name="Stieglmeier M."/>
            <person name="Klingl A."/>
            <person name="Woyke T."/>
            <person name="Ryan C.M."/>
            <person name="Banfield J.F."/>
        </authorList>
    </citation>
    <scope>NUCLEOTIDE SEQUENCE [LARGE SCALE GENOMIC DNA]</scope>
</reference>
<protein>
    <recommendedName>
        <fullName evidence="3">t-SNARE coiled-coil homology domain-containing protein</fullName>
    </recommendedName>
</protein>
<comment type="caution">
    <text evidence="1">The sequence shown here is derived from an EMBL/GenBank/DDBJ whole genome shotgun (WGS) entry which is preliminary data.</text>
</comment>
<evidence type="ECO:0008006" key="3">
    <source>
        <dbReference type="Google" id="ProtNLM"/>
    </source>
</evidence>
<organism evidence="1 2">
    <name type="scientific">Candidatus Shapirobacteria bacterium CG_4_9_14_3_um_filter_36_12</name>
    <dbReference type="NCBI Taxonomy" id="1974877"/>
    <lineage>
        <taxon>Bacteria</taxon>
        <taxon>Candidatus Shapironibacteriota</taxon>
    </lineage>
</organism>
<dbReference type="EMBL" id="PFWO01000020">
    <property type="protein sequence ID" value="PJA51200.1"/>
    <property type="molecule type" value="Genomic_DNA"/>
</dbReference>
<name>A0A2M7XNT5_9BACT</name>
<evidence type="ECO:0000313" key="2">
    <source>
        <dbReference type="Proteomes" id="UP000230518"/>
    </source>
</evidence>
<gene>
    <name evidence="1" type="ORF">CO168_01025</name>
</gene>